<dbReference type="InterPro" id="IPR041583">
    <property type="entry name" value="TetR_C_31"/>
</dbReference>
<evidence type="ECO:0000313" key="2">
    <source>
        <dbReference type="EMBL" id="QIN29535.1"/>
    </source>
</evidence>
<dbReference type="RefSeq" id="WP_165883936.1">
    <property type="nucleotide sequence ID" value="NZ_CP035810.1"/>
</dbReference>
<sequence>MTVNELAAALVGLIDAYASRLTEMRTRYALLFELEADDPVRATLSQRSPVQQRMADLVIDALDSLNVSAADARAAELLLLTDALLAHHVVTGRDTSSTAAIVTTYLQGLLHG</sequence>
<dbReference type="KEGG" id="blut:EW640_09800"/>
<proteinExistence type="predicted"/>
<organism evidence="2 3">
    <name type="scientific">Brevibacterium luteolum</name>
    <dbReference type="NCBI Taxonomy" id="199591"/>
    <lineage>
        <taxon>Bacteria</taxon>
        <taxon>Bacillati</taxon>
        <taxon>Actinomycetota</taxon>
        <taxon>Actinomycetes</taxon>
        <taxon>Micrococcales</taxon>
        <taxon>Brevibacteriaceae</taxon>
        <taxon>Brevibacterium</taxon>
    </lineage>
</organism>
<dbReference type="AlphaFoldDB" id="A0A6G8KY78"/>
<gene>
    <name evidence="2" type="ORF">EW640_09800</name>
</gene>
<feature type="domain" description="Tetracyclin repressor-like C-terminal group 31" evidence="1">
    <location>
        <begin position="2"/>
        <end position="111"/>
    </location>
</feature>
<protein>
    <recommendedName>
        <fullName evidence="1">Tetracyclin repressor-like C-terminal group 31 domain-containing protein</fullName>
    </recommendedName>
</protein>
<accession>A0A6G8KY78</accession>
<evidence type="ECO:0000313" key="3">
    <source>
        <dbReference type="Proteomes" id="UP000501518"/>
    </source>
</evidence>
<name>A0A6G8KY78_9MICO</name>
<dbReference type="Proteomes" id="UP000501518">
    <property type="component" value="Chromosome"/>
</dbReference>
<evidence type="ECO:0000259" key="1">
    <source>
        <dbReference type="Pfam" id="PF17940"/>
    </source>
</evidence>
<dbReference type="Pfam" id="PF17940">
    <property type="entry name" value="TetR_C_31"/>
    <property type="match status" value="1"/>
</dbReference>
<reference evidence="2 3" key="1">
    <citation type="submission" date="2019-02" db="EMBL/GenBank/DDBJ databases">
        <title>Complete Genome Sequence and Methylome Analysis of Brevibacterium luteolum NEB1784.</title>
        <authorList>
            <person name="Fomenkov A."/>
            <person name="Roberts R.J."/>
        </authorList>
    </citation>
    <scope>NUCLEOTIDE SEQUENCE [LARGE SCALE GENOMIC DNA]</scope>
    <source>
        <strain evidence="2 3">NEB1784</strain>
    </source>
</reference>
<dbReference type="EMBL" id="CP035810">
    <property type="protein sequence ID" value="QIN29535.1"/>
    <property type="molecule type" value="Genomic_DNA"/>
</dbReference>